<evidence type="ECO:0000313" key="2">
    <source>
        <dbReference type="Proteomes" id="UP000604046"/>
    </source>
</evidence>
<dbReference type="AlphaFoldDB" id="A0A812RWF5"/>
<reference evidence="1" key="1">
    <citation type="submission" date="2021-02" db="EMBL/GenBank/DDBJ databases">
        <authorList>
            <person name="Dougan E. K."/>
            <person name="Rhodes N."/>
            <person name="Thang M."/>
            <person name="Chan C."/>
        </authorList>
    </citation>
    <scope>NUCLEOTIDE SEQUENCE</scope>
</reference>
<organism evidence="1 2">
    <name type="scientific">Symbiodinium natans</name>
    <dbReference type="NCBI Taxonomy" id="878477"/>
    <lineage>
        <taxon>Eukaryota</taxon>
        <taxon>Sar</taxon>
        <taxon>Alveolata</taxon>
        <taxon>Dinophyceae</taxon>
        <taxon>Suessiales</taxon>
        <taxon>Symbiodiniaceae</taxon>
        <taxon>Symbiodinium</taxon>
    </lineage>
</organism>
<dbReference type="EMBL" id="CAJNDS010002390">
    <property type="protein sequence ID" value="CAE7458202.1"/>
    <property type="molecule type" value="Genomic_DNA"/>
</dbReference>
<name>A0A812RWF5_9DINO</name>
<keyword evidence="2" id="KW-1185">Reference proteome</keyword>
<dbReference type="Proteomes" id="UP000604046">
    <property type="component" value="Unassembled WGS sequence"/>
</dbReference>
<proteinExistence type="predicted"/>
<gene>
    <name evidence="1" type="ORF">SNAT2548_LOCUS25372</name>
</gene>
<evidence type="ECO:0008006" key="3">
    <source>
        <dbReference type="Google" id="ProtNLM"/>
    </source>
</evidence>
<sequence>MSRISPVIHSSFDFVQTGYRFDVLHHHLTLSVLQDDYKCWRRAFFVIFADFVHAFPRAWRDLLLVEARHTAGIRDGAFALLASVMKCDFWRIALSGESVATVADGVPEGSKYGPPCFNFLPNTLVRRMREARCGLATSAWVPKAWASHTWSGSGSPDLRKAQSIADDIASGRQLPRVADLARNSDLEATCARALDLLDNDRIPVLLHADDPLILASSRGEALRTLGVIAAWAWDVKVSLHLGPSKTVVQQWRPGLQQSETVIHPLLFPQHAPLLPAPLEGVQVHKWLGLKWAVCGEWMSHVTPLLAQCSATVDMLCTLLTSQRIPLAFAVLVFDQKVESVLRFGRWLWGLDEAAQSALRLAYERWSRKLTGASKWRNAAVCFSELGWTFGTQARVVLEVALVRATLWQQGDETLAGLTFTRGLTSKAANWPVRSLALLREHHILDWPEWVLSGKAGGSYKSFVKGELLAAAKRTWDESVSSHTSPIPYSQLTSGPCSHLQEALSNYAPWETLLGQRALIMIRCGYVALGHVNQRQTAARIQACVLCGRRYSNVTAHVVCSCERLAELREVCLRLGADFSSLKILAIPPSHPAYSEVVRLAIEILRNAQNFWKTAYVPKSVRTIRKADMLSQCHCSITNTHLALTLDVFNGSEQTRSRTHQNAVPLPSQRMGACGWEHALQQDSAV</sequence>
<evidence type="ECO:0000313" key="1">
    <source>
        <dbReference type="EMBL" id="CAE7458202.1"/>
    </source>
</evidence>
<comment type="caution">
    <text evidence="1">The sequence shown here is derived from an EMBL/GenBank/DDBJ whole genome shotgun (WGS) entry which is preliminary data.</text>
</comment>
<accession>A0A812RWF5</accession>
<protein>
    <recommendedName>
        <fullName evidence="3">Reverse transcriptase domain-containing protein</fullName>
    </recommendedName>
</protein>
<dbReference type="OrthoDB" id="10324243at2759"/>